<protein>
    <submittedName>
        <fullName evidence="6">Succinate-semialdehyde dehydrogenase</fullName>
    </submittedName>
</protein>
<dbReference type="InterPro" id="IPR050740">
    <property type="entry name" value="Aldehyde_DH_Superfamily"/>
</dbReference>
<dbReference type="InterPro" id="IPR015590">
    <property type="entry name" value="Aldehyde_DH_dom"/>
</dbReference>
<dbReference type="SUPFAM" id="SSF53720">
    <property type="entry name" value="ALDH-like"/>
    <property type="match status" value="1"/>
</dbReference>
<dbReference type="InterPro" id="IPR016160">
    <property type="entry name" value="Ald_DH_CS_CYS"/>
</dbReference>
<name>A0A158HNF4_CABCO</name>
<dbReference type="InterPro" id="IPR029510">
    <property type="entry name" value="Ald_DH_CS_GLU"/>
</dbReference>
<evidence type="ECO:0000256" key="1">
    <source>
        <dbReference type="ARBA" id="ARBA00009986"/>
    </source>
</evidence>
<dbReference type="GO" id="GO:0009450">
    <property type="term" value="P:gamma-aminobutyric acid catabolic process"/>
    <property type="evidence" value="ECO:0007669"/>
    <property type="project" value="TreeGrafter"/>
</dbReference>
<dbReference type="AlphaFoldDB" id="A0A158HNF4"/>
<evidence type="ECO:0000313" key="7">
    <source>
        <dbReference type="Proteomes" id="UP000054740"/>
    </source>
</evidence>
<dbReference type="PROSITE" id="PS00687">
    <property type="entry name" value="ALDEHYDE_DEHYDR_GLU"/>
    <property type="match status" value="1"/>
</dbReference>
<dbReference type="GO" id="GO:0004777">
    <property type="term" value="F:succinate-semialdehyde dehydrogenase (NAD+) activity"/>
    <property type="evidence" value="ECO:0007669"/>
    <property type="project" value="TreeGrafter"/>
</dbReference>
<dbReference type="InterPro" id="IPR016163">
    <property type="entry name" value="Ald_DH_C"/>
</dbReference>
<proteinExistence type="inferred from homology"/>
<keyword evidence="2 4" id="KW-0560">Oxidoreductase</keyword>
<organism evidence="6 7">
    <name type="scientific">Caballeronia cordobensis</name>
    <name type="common">Burkholderia cordobensis</name>
    <dbReference type="NCBI Taxonomy" id="1353886"/>
    <lineage>
        <taxon>Bacteria</taxon>
        <taxon>Pseudomonadati</taxon>
        <taxon>Pseudomonadota</taxon>
        <taxon>Betaproteobacteria</taxon>
        <taxon>Burkholderiales</taxon>
        <taxon>Burkholderiaceae</taxon>
        <taxon>Caballeronia</taxon>
    </lineage>
</organism>
<dbReference type="InterPro" id="IPR016161">
    <property type="entry name" value="Ald_DH/histidinol_DH"/>
</dbReference>
<dbReference type="FunFam" id="3.40.605.10:FF:000007">
    <property type="entry name" value="NAD/NADP-dependent betaine aldehyde dehydrogenase"/>
    <property type="match status" value="1"/>
</dbReference>
<evidence type="ECO:0000259" key="5">
    <source>
        <dbReference type="Pfam" id="PF00171"/>
    </source>
</evidence>
<dbReference type="EMBL" id="FCNY02000008">
    <property type="protein sequence ID" value="SAL45210.1"/>
    <property type="molecule type" value="Genomic_DNA"/>
</dbReference>
<dbReference type="RefSeq" id="WP_053570488.1">
    <property type="nucleotide sequence ID" value="NZ_FCNY02000008.1"/>
</dbReference>
<feature type="active site" evidence="3">
    <location>
        <position position="250"/>
    </location>
</feature>
<dbReference type="Pfam" id="PF00171">
    <property type="entry name" value="Aldedh"/>
    <property type="match status" value="1"/>
</dbReference>
<evidence type="ECO:0000313" key="6">
    <source>
        <dbReference type="EMBL" id="SAL45210.1"/>
    </source>
</evidence>
<dbReference type="Proteomes" id="UP000054740">
    <property type="component" value="Unassembled WGS sequence"/>
</dbReference>
<dbReference type="InterPro" id="IPR016162">
    <property type="entry name" value="Ald_DH_N"/>
</dbReference>
<accession>A0A158HNF4</accession>
<evidence type="ECO:0000256" key="2">
    <source>
        <dbReference type="ARBA" id="ARBA00023002"/>
    </source>
</evidence>
<evidence type="ECO:0000256" key="3">
    <source>
        <dbReference type="PROSITE-ProRule" id="PRU10007"/>
    </source>
</evidence>
<comment type="similarity">
    <text evidence="1 4">Belongs to the aldehyde dehydrogenase family.</text>
</comment>
<dbReference type="PROSITE" id="PS00070">
    <property type="entry name" value="ALDEHYDE_DEHYDR_CYS"/>
    <property type="match status" value="1"/>
</dbReference>
<dbReference type="Gene3D" id="3.40.309.10">
    <property type="entry name" value="Aldehyde Dehydrogenase, Chain A, domain 2"/>
    <property type="match status" value="1"/>
</dbReference>
<dbReference type="PANTHER" id="PTHR43353:SF5">
    <property type="entry name" value="SUCCINATE-SEMIALDEHYDE DEHYDROGENASE, MITOCHONDRIAL"/>
    <property type="match status" value="1"/>
</dbReference>
<reference evidence="7" key="1">
    <citation type="submission" date="2016-01" db="EMBL/GenBank/DDBJ databases">
        <authorList>
            <person name="Peeters C."/>
        </authorList>
    </citation>
    <scope>NUCLEOTIDE SEQUENCE [LARGE SCALE GENOMIC DNA]</scope>
</reference>
<evidence type="ECO:0000256" key="4">
    <source>
        <dbReference type="RuleBase" id="RU003345"/>
    </source>
</evidence>
<sequence>MDEINQYSLFIDGDWVASSGTARLTVRNPATGETIATAADATDADIDRAVQSAAAAFPAWSRRTAVERADFLLRLNTLIQRDHERLARLLTQEVGKPIREARGEIDFAISLIRFAAENARRLEGDIVPGSRPGEKILIDKQPHGVIAGISAWNFPAGLLARKVAPALAAGNTIVLKPHELTPVTSLEIARLVAEAEFPAGVVNIVSGGIPAGQRLVANPAVKMVTMTGSTAAGKKIMAAAAPTLKEVRLELGGKAPFIVLADADLEAAASAAVEARFLNAGQVCTCNERTYVHEAVYDRFLELVSQKIGAIKVGDPSNEDTTMGPKISAAELEKVEAMVAKAVHQGARVRIGGARLSGGVYERGHFYGPTLLTDVTHEMDIVQGEVFGPVMSVLKVRDFDEALKLANDSSYGLSAYLFTKDLGVLMRTAAELNFGEIYVNRSLGEAPQGFHHGYGDSGLGGEDGKYGLEAYVRTKTIYLNA</sequence>
<dbReference type="Gene3D" id="3.40.605.10">
    <property type="entry name" value="Aldehyde Dehydrogenase, Chain A, domain 1"/>
    <property type="match status" value="1"/>
</dbReference>
<gene>
    <name evidence="6" type="ORF">AWB70_03507</name>
</gene>
<keyword evidence="7" id="KW-1185">Reference proteome</keyword>
<dbReference type="FunFam" id="3.40.309.10:FF:000009">
    <property type="entry name" value="Aldehyde dehydrogenase A"/>
    <property type="match status" value="1"/>
</dbReference>
<dbReference type="NCBIfam" id="NF007497">
    <property type="entry name" value="PRK10090.1"/>
    <property type="match status" value="1"/>
</dbReference>
<dbReference type="PANTHER" id="PTHR43353">
    <property type="entry name" value="SUCCINATE-SEMIALDEHYDE DEHYDROGENASE, MITOCHONDRIAL"/>
    <property type="match status" value="1"/>
</dbReference>
<feature type="domain" description="Aldehyde dehydrogenase" evidence="5">
    <location>
        <begin position="15"/>
        <end position="477"/>
    </location>
</feature>